<comment type="caution">
    <text evidence="2">The sequence shown here is derived from an EMBL/GenBank/DDBJ whole genome shotgun (WGS) entry which is preliminary data.</text>
</comment>
<evidence type="ECO:0000313" key="3">
    <source>
        <dbReference type="Proteomes" id="UP000266723"/>
    </source>
</evidence>
<feature type="domain" description="F-box associated beta-propeller type 1" evidence="1">
    <location>
        <begin position="48"/>
        <end position="83"/>
    </location>
</feature>
<feature type="domain" description="F-box associated beta-propeller type 1" evidence="1">
    <location>
        <begin position="145"/>
        <end position="223"/>
    </location>
</feature>
<dbReference type="Proteomes" id="UP000266723">
    <property type="component" value="Unassembled WGS sequence"/>
</dbReference>
<evidence type="ECO:0000313" key="2">
    <source>
        <dbReference type="EMBL" id="KAF3529515.1"/>
    </source>
</evidence>
<evidence type="ECO:0000259" key="1">
    <source>
        <dbReference type="Pfam" id="PF07734"/>
    </source>
</evidence>
<organism evidence="2 3">
    <name type="scientific">Brassica cretica</name>
    <name type="common">Mustard</name>
    <dbReference type="NCBI Taxonomy" id="69181"/>
    <lineage>
        <taxon>Eukaryota</taxon>
        <taxon>Viridiplantae</taxon>
        <taxon>Streptophyta</taxon>
        <taxon>Embryophyta</taxon>
        <taxon>Tracheophyta</taxon>
        <taxon>Spermatophyta</taxon>
        <taxon>Magnoliopsida</taxon>
        <taxon>eudicotyledons</taxon>
        <taxon>Gunneridae</taxon>
        <taxon>Pentapetalae</taxon>
        <taxon>rosids</taxon>
        <taxon>malvids</taxon>
        <taxon>Brassicales</taxon>
        <taxon>Brassicaceae</taxon>
        <taxon>Brassiceae</taxon>
        <taxon>Brassica</taxon>
    </lineage>
</organism>
<reference evidence="2 3" key="1">
    <citation type="journal article" date="2020" name="BMC Genomics">
        <title>Intraspecific diversification of the crop wild relative Brassica cretica Lam. using demographic model selection.</title>
        <authorList>
            <person name="Kioukis A."/>
            <person name="Michalopoulou V.A."/>
            <person name="Briers L."/>
            <person name="Pirintsos S."/>
            <person name="Studholme D.J."/>
            <person name="Pavlidis P."/>
            <person name="Sarris P.F."/>
        </authorList>
    </citation>
    <scope>NUCLEOTIDE SEQUENCE [LARGE SCALE GENOMIC DNA]</scope>
    <source>
        <strain evidence="3">cv. PFS-1207/04</strain>
    </source>
</reference>
<dbReference type="InterPro" id="IPR006527">
    <property type="entry name" value="F-box-assoc_dom_typ1"/>
</dbReference>
<protein>
    <recommendedName>
        <fullName evidence="1">F-box associated beta-propeller type 1 domain-containing protein</fullName>
    </recommendedName>
</protein>
<sequence>MWITAGRKQFLRFMVKDFRVCSLKFDLQGIRSKENFVHPSIKQQRQVKALVWNPYLGKMRWIQPRNSFHMLYNYAIGYDKNRKVSNVNPNWSTYYSQRGVSLKGYIYFLAGEKIRIRGNNIEDILSFELTTERFGKRLPLPFKSHEIWVTKNKIDPCEVSWSKFLRTTFRCMDGNQAGSFFIDEEKKIVVVVDLESYKGGIVRNQKTNVIGQDGYFKSVNMGKPN</sequence>
<dbReference type="Pfam" id="PF07734">
    <property type="entry name" value="FBA_1"/>
    <property type="match status" value="2"/>
</dbReference>
<proteinExistence type="predicted"/>
<accession>A0ABQ7BBK5</accession>
<keyword evidence="3" id="KW-1185">Reference proteome</keyword>
<dbReference type="EMBL" id="QGKV02001507">
    <property type="protein sequence ID" value="KAF3529515.1"/>
    <property type="molecule type" value="Genomic_DNA"/>
</dbReference>
<gene>
    <name evidence="2" type="ORF">DY000_02043174</name>
</gene>
<name>A0ABQ7BBK5_BRACR</name>